<keyword evidence="5" id="KW-0720">Serine protease</keyword>
<dbReference type="EMBL" id="JBHUON010000006">
    <property type="protein sequence ID" value="MFD2864477.1"/>
    <property type="molecule type" value="Genomic_DNA"/>
</dbReference>
<dbReference type="GO" id="GO:0016787">
    <property type="term" value="F:hydrolase activity"/>
    <property type="evidence" value="ECO:0007669"/>
    <property type="project" value="UniProtKB-KW"/>
</dbReference>
<dbReference type="CDD" id="cd07018">
    <property type="entry name" value="S49_SppA_67K_type"/>
    <property type="match status" value="1"/>
</dbReference>
<dbReference type="CDD" id="cd07023">
    <property type="entry name" value="S49_Sppa_N_C"/>
    <property type="match status" value="1"/>
</dbReference>
<comment type="caution">
    <text evidence="9">The sequence shown here is derived from an EMBL/GenBank/DDBJ whole genome shotgun (WGS) entry which is preliminary data.</text>
</comment>
<comment type="similarity">
    <text evidence="2">Belongs to the peptidase S49 family.</text>
</comment>
<comment type="subcellular location">
    <subcellularLocation>
        <location evidence="1">Membrane</location>
    </subcellularLocation>
</comment>
<dbReference type="PANTHER" id="PTHR33209">
    <property type="entry name" value="PROTEASE 4"/>
    <property type="match status" value="1"/>
</dbReference>
<dbReference type="InterPro" id="IPR029045">
    <property type="entry name" value="ClpP/crotonase-like_dom_sf"/>
</dbReference>
<evidence type="ECO:0000259" key="8">
    <source>
        <dbReference type="Pfam" id="PF01343"/>
    </source>
</evidence>
<keyword evidence="7" id="KW-0812">Transmembrane</keyword>
<accession>A0ABW5XN52</accession>
<feature type="domain" description="Peptidase S49" evidence="8">
    <location>
        <begin position="373"/>
        <end position="525"/>
    </location>
</feature>
<dbReference type="NCBIfam" id="TIGR00706">
    <property type="entry name" value="SppA_dom"/>
    <property type="match status" value="1"/>
</dbReference>
<evidence type="ECO:0000256" key="7">
    <source>
        <dbReference type="SAM" id="Phobius"/>
    </source>
</evidence>
<evidence type="ECO:0000313" key="10">
    <source>
        <dbReference type="Proteomes" id="UP001597601"/>
    </source>
</evidence>
<evidence type="ECO:0000256" key="3">
    <source>
        <dbReference type="ARBA" id="ARBA00022670"/>
    </source>
</evidence>
<dbReference type="Proteomes" id="UP001597601">
    <property type="component" value="Unassembled WGS sequence"/>
</dbReference>
<sequence>MKQFFKFVLATIVGIIVSTVIIVIIFVAIIGGIVASAGSDNAVNVESNSILHIDLKYAIPERTAKNPLADLGILGFGSEKSIGLKEILTNIKKAKTDDNIKGIFLDESYMAAGQATTEEIRNALLDFKKSKKFIVAYGEVFTQRFYYLASVADKVYINPKGYFEFNGFESKVTFFKGALDKLGIEAQVIKVGTYKSAVEPMILTKMSDANRLQVTSYLGSMYDHFLTSISKSRGINKDTLFNYANQMVIQQPEDALKYKLVDGLKYKDELLAELKTHLGVDQKKNINSIDLIDYGKADETAADASGNRIAVIYASGEIASGEGDDNSIGSETISKALRKVRTDSKVKAVVLRVNSPGGSSLASDVIWREVALTKKVKPIIVSMGDVAASGGYYIACAADSIIAQPNTITGSIGIFAILPNLQKLLTDKLGITFDGVKTGQFADLGDSSRPLTPAERAILQNMINHGYDDFTKAVATGRHKSQQYIDSIGQGRVWTGAQALKIGLVDRLGNINDAVKSAAKMAKLKDYKLVTYPEQKSVLSKLGESLSAEIKTRILQSELGEDYKVYEQIKNIKSKMRLPMARMEYDVVVE</sequence>
<protein>
    <submittedName>
        <fullName evidence="9">Signal peptide peptidase SppA</fullName>
        <ecNumber evidence="9">3.4.21.-</ecNumber>
    </submittedName>
</protein>
<keyword evidence="4 9" id="KW-0378">Hydrolase</keyword>
<dbReference type="NCBIfam" id="TIGR00705">
    <property type="entry name" value="SppA_67K"/>
    <property type="match status" value="1"/>
</dbReference>
<dbReference type="SUPFAM" id="SSF52096">
    <property type="entry name" value="ClpP/crotonase"/>
    <property type="match status" value="2"/>
</dbReference>
<keyword evidence="7" id="KW-1133">Transmembrane helix</keyword>
<dbReference type="EC" id="3.4.21.-" evidence="9"/>
<proteinExistence type="inferred from homology"/>
<dbReference type="InterPro" id="IPR004635">
    <property type="entry name" value="Pept_S49_SppA"/>
</dbReference>
<name>A0ABW5XN52_9SPHI</name>
<organism evidence="9 10">
    <name type="scientific">Mucilaginibacter antarcticus</name>
    <dbReference type="NCBI Taxonomy" id="1855725"/>
    <lineage>
        <taxon>Bacteria</taxon>
        <taxon>Pseudomonadati</taxon>
        <taxon>Bacteroidota</taxon>
        <taxon>Sphingobacteriia</taxon>
        <taxon>Sphingobacteriales</taxon>
        <taxon>Sphingobacteriaceae</taxon>
        <taxon>Mucilaginibacter</taxon>
    </lineage>
</organism>
<feature type="domain" description="Peptidase S49" evidence="8">
    <location>
        <begin position="127"/>
        <end position="280"/>
    </location>
</feature>
<keyword evidence="3" id="KW-0645">Protease</keyword>
<evidence type="ECO:0000256" key="6">
    <source>
        <dbReference type="ARBA" id="ARBA00023136"/>
    </source>
</evidence>
<dbReference type="Pfam" id="PF01343">
    <property type="entry name" value="Peptidase_S49"/>
    <property type="match status" value="2"/>
</dbReference>
<evidence type="ECO:0000256" key="1">
    <source>
        <dbReference type="ARBA" id="ARBA00004370"/>
    </source>
</evidence>
<evidence type="ECO:0000256" key="4">
    <source>
        <dbReference type="ARBA" id="ARBA00022801"/>
    </source>
</evidence>
<dbReference type="InterPro" id="IPR047217">
    <property type="entry name" value="S49_SppA_67K_type_N"/>
</dbReference>
<feature type="transmembrane region" description="Helical" evidence="7">
    <location>
        <begin position="7"/>
        <end position="34"/>
    </location>
</feature>
<evidence type="ECO:0000313" key="9">
    <source>
        <dbReference type="EMBL" id="MFD2864477.1"/>
    </source>
</evidence>
<dbReference type="PIRSF" id="PIRSF001217">
    <property type="entry name" value="Protease_4_SppA"/>
    <property type="match status" value="1"/>
</dbReference>
<dbReference type="InterPro" id="IPR002142">
    <property type="entry name" value="Peptidase_S49"/>
</dbReference>
<dbReference type="InterPro" id="IPR004634">
    <property type="entry name" value="Pept_S49_pIV"/>
</dbReference>
<evidence type="ECO:0000256" key="5">
    <source>
        <dbReference type="ARBA" id="ARBA00022825"/>
    </source>
</evidence>
<reference evidence="10" key="1">
    <citation type="journal article" date="2019" name="Int. J. Syst. Evol. Microbiol.">
        <title>The Global Catalogue of Microorganisms (GCM) 10K type strain sequencing project: providing services to taxonomists for standard genome sequencing and annotation.</title>
        <authorList>
            <consortium name="The Broad Institute Genomics Platform"/>
            <consortium name="The Broad Institute Genome Sequencing Center for Infectious Disease"/>
            <person name="Wu L."/>
            <person name="Ma J."/>
        </authorList>
    </citation>
    <scope>NUCLEOTIDE SEQUENCE [LARGE SCALE GENOMIC DNA]</scope>
    <source>
        <strain evidence="10">KCTC 52232</strain>
    </source>
</reference>
<dbReference type="InterPro" id="IPR047272">
    <property type="entry name" value="S49_SppA_C"/>
</dbReference>
<gene>
    <name evidence="9" type="primary">sppA</name>
    <name evidence="9" type="ORF">ACFSYC_07220</name>
</gene>
<dbReference type="RefSeq" id="WP_377125039.1">
    <property type="nucleotide sequence ID" value="NZ_JBHUON010000006.1"/>
</dbReference>
<keyword evidence="10" id="KW-1185">Reference proteome</keyword>
<dbReference type="Gene3D" id="3.90.226.10">
    <property type="entry name" value="2-enoyl-CoA Hydratase, Chain A, domain 1"/>
    <property type="match status" value="3"/>
</dbReference>
<evidence type="ECO:0000256" key="2">
    <source>
        <dbReference type="ARBA" id="ARBA00008683"/>
    </source>
</evidence>
<dbReference type="Gene3D" id="6.20.330.10">
    <property type="match status" value="1"/>
</dbReference>
<keyword evidence="6 7" id="KW-0472">Membrane</keyword>
<dbReference type="PANTHER" id="PTHR33209:SF1">
    <property type="entry name" value="PEPTIDASE S49 DOMAIN-CONTAINING PROTEIN"/>
    <property type="match status" value="1"/>
</dbReference>